<comment type="caution">
    <text evidence="2">The sequence shown here is derived from an EMBL/GenBank/DDBJ whole genome shotgun (WGS) entry which is preliminary data.</text>
</comment>
<name>A0A5K0UB64_9VIRU</name>
<dbReference type="EMBL" id="UPSH01000001">
    <property type="protein sequence ID" value="VBB18941.1"/>
    <property type="molecule type" value="Genomic_DNA"/>
</dbReference>
<evidence type="ECO:0000313" key="2">
    <source>
        <dbReference type="EMBL" id="VBB18941.1"/>
    </source>
</evidence>
<accession>A0A5K0UB64</accession>
<proteinExistence type="predicted"/>
<keyword evidence="3" id="KW-1185">Reference proteome</keyword>
<dbReference type="InterPro" id="IPR028011">
    <property type="entry name" value="DUF4476"/>
</dbReference>
<dbReference type="Proteomes" id="UP000594342">
    <property type="component" value="Unassembled WGS sequence"/>
</dbReference>
<evidence type="ECO:0000313" key="3">
    <source>
        <dbReference type="Proteomes" id="UP000594342"/>
    </source>
</evidence>
<organism evidence="2 3">
    <name type="scientific">Yasminevirus sp. GU-2018</name>
    <dbReference type="NCBI Taxonomy" id="2420051"/>
    <lineage>
        <taxon>Viruses</taxon>
        <taxon>Varidnaviria</taxon>
        <taxon>Bamfordvirae</taxon>
        <taxon>Nucleocytoviricota</taxon>
        <taxon>Megaviricetes</taxon>
        <taxon>Imitervirales</taxon>
        <taxon>Mimiviridae</taxon>
        <taxon>Klosneuvirinae</taxon>
        <taxon>Yasminevirus</taxon>
        <taxon>Yasminevirus saudimassiliense</taxon>
    </lineage>
</organism>
<gene>
    <name evidence="2" type="ORF">YASMINEVIRUS_1473</name>
</gene>
<reference evidence="2 3" key="1">
    <citation type="submission" date="2018-10" db="EMBL/GenBank/DDBJ databases">
        <authorList>
            <consortium name="IHU Genomes"/>
        </authorList>
    </citation>
    <scope>NUCLEOTIDE SEQUENCE [LARGE SCALE GENOMIC DNA]</scope>
    <source>
        <strain evidence="2 3">A1</strain>
    </source>
</reference>
<evidence type="ECO:0000259" key="1">
    <source>
        <dbReference type="Pfam" id="PF14771"/>
    </source>
</evidence>
<feature type="domain" description="DUF4476" evidence="1">
    <location>
        <begin position="29"/>
        <end position="105"/>
    </location>
</feature>
<protein>
    <recommendedName>
        <fullName evidence="1">DUF4476 domain-containing protein</fullName>
    </recommendedName>
</protein>
<sequence>MFSCLTSFSFDNKRNEYVRSVANYTGPITGRDFVSALRAYSFDDGRTEFVNLVGNSLVALSTDELITALNTYSFDKGKDHLLERVSGRINVSPHDFGRINGCFSFGSKNLGKLMAKQQNSKIEVPTKRIDINVYLNTLGRMDDHEKFLALKAMAQNLLTTDLDYSKLCSHFRELSVLNQVLDLFKIDRTVYGPPELEHKSQKGTIFVNNSAMPYDGYISYKINDGILTIDGPIDNVSLSYRTSYGGMSQVSGFDARNSHINVTPHGGVSVTSRK</sequence>
<dbReference type="Pfam" id="PF14771">
    <property type="entry name" value="DUF4476"/>
    <property type="match status" value="1"/>
</dbReference>